<gene>
    <name evidence="2" type="ORF">CK203_008146</name>
</gene>
<organism evidence="2 3">
    <name type="scientific">Vitis vinifera</name>
    <name type="common">Grape</name>
    <dbReference type="NCBI Taxonomy" id="29760"/>
    <lineage>
        <taxon>Eukaryota</taxon>
        <taxon>Viridiplantae</taxon>
        <taxon>Streptophyta</taxon>
        <taxon>Embryophyta</taxon>
        <taxon>Tracheophyta</taxon>
        <taxon>Spermatophyta</taxon>
        <taxon>Magnoliopsida</taxon>
        <taxon>eudicotyledons</taxon>
        <taxon>Gunneridae</taxon>
        <taxon>Pentapetalae</taxon>
        <taxon>rosids</taxon>
        <taxon>Vitales</taxon>
        <taxon>Vitaceae</taxon>
        <taxon>Viteae</taxon>
        <taxon>Vitis</taxon>
    </lineage>
</organism>
<dbReference type="AlphaFoldDB" id="A0A438KNX6"/>
<feature type="region of interest" description="Disordered" evidence="1">
    <location>
        <begin position="325"/>
        <end position="358"/>
    </location>
</feature>
<proteinExistence type="predicted"/>
<reference evidence="2 3" key="1">
    <citation type="journal article" date="2018" name="PLoS Genet.">
        <title>Population sequencing reveals clonal diversity and ancestral inbreeding in the grapevine cultivar Chardonnay.</title>
        <authorList>
            <person name="Roach M.J."/>
            <person name="Johnson D.L."/>
            <person name="Bohlmann J."/>
            <person name="van Vuuren H.J."/>
            <person name="Jones S.J."/>
            <person name="Pretorius I.S."/>
            <person name="Schmidt S.A."/>
            <person name="Borneman A.R."/>
        </authorList>
    </citation>
    <scope>NUCLEOTIDE SEQUENCE [LARGE SCALE GENOMIC DNA]</scope>
    <source>
        <strain evidence="3">cv. Chardonnay</strain>
        <tissue evidence="2">Leaf</tissue>
    </source>
</reference>
<feature type="region of interest" description="Disordered" evidence="1">
    <location>
        <begin position="1"/>
        <end position="31"/>
    </location>
</feature>
<evidence type="ECO:0000313" key="3">
    <source>
        <dbReference type="Proteomes" id="UP000288805"/>
    </source>
</evidence>
<evidence type="ECO:0000256" key="1">
    <source>
        <dbReference type="SAM" id="MobiDB-lite"/>
    </source>
</evidence>
<accession>A0A438KNX6</accession>
<name>A0A438KNX6_VITVI</name>
<dbReference type="Proteomes" id="UP000288805">
    <property type="component" value="Unassembled WGS sequence"/>
</dbReference>
<feature type="compositionally biased region" description="Low complexity" evidence="1">
    <location>
        <begin position="238"/>
        <end position="254"/>
    </location>
</feature>
<feature type="compositionally biased region" description="Polar residues" evidence="1">
    <location>
        <begin position="258"/>
        <end position="278"/>
    </location>
</feature>
<evidence type="ECO:0000313" key="2">
    <source>
        <dbReference type="EMBL" id="RVX22897.1"/>
    </source>
</evidence>
<feature type="compositionally biased region" description="Basic and acidic residues" evidence="1">
    <location>
        <begin position="175"/>
        <end position="194"/>
    </location>
</feature>
<feature type="compositionally biased region" description="Low complexity" evidence="1">
    <location>
        <begin position="8"/>
        <end position="22"/>
    </location>
</feature>
<comment type="caution">
    <text evidence="2">The sequence shown here is derived from an EMBL/GenBank/DDBJ whole genome shotgun (WGS) entry which is preliminary data.</text>
</comment>
<protein>
    <submittedName>
        <fullName evidence="2">Uncharacterized protein</fullName>
    </submittedName>
</protein>
<feature type="compositionally biased region" description="Basic and acidic residues" evidence="1">
    <location>
        <begin position="326"/>
        <end position="336"/>
    </location>
</feature>
<feature type="region of interest" description="Disordered" evidence="1">
    <location>
        <begin position="175"/>
        <end position="298"/>
    </location>
</feature>
<sequence length="483" mass="54030">MPAKKDVASSSAAGPSGKSVSGQSYSGKPTDKLNEREFRERFCFPNDISIQLVNGDAMTTEKATHNAIYFSKEQFNAGLRFHLPILNMLFNLDLSLLEWVKKASFDHLNKLFEITAIERHYQTLLTAWNLLAVVREPQPYVLNILPRRLPKVVVPREHFVLKDFPFYERAHDVDTKARQERLDQQEEKRQEGTLRKAPGKKGPSEKGRSFSPVVRPPATKKKKKTIGALKIVSPPPNLSSSSLDSASSRPDSPAQVPDDTSSSPQLDTFHPGTSSSQPEPEFIGLRVPNEPEEERDMNDLRTGFLEKHRKRLNKAIDIVPPPAKRVCPERTEEDSATKAPLSTIPQSNEAEEARGTEGGPDIAVVEEAPNEKSSPASAAPPSWEEMMEMLKGVSCFTDAKAPSTKMFDFFPLTKRVSVNMGGNPPTFVKARLPFGTPESAMSYIQHLQEWTILETVEVVVAGIRYMMYTREQLFKRLEVAEAM</sequence>
<dbReference type="EMBL" id="QGNW01000002">
    <property type="protein sequence ID" value="RVX22897.1"/>
    <property type="molecule type" value="Genomic_DNA"/>
</dbReference>